<dbReference type="InterPro" id="IPR000873">
    <property type="entry name" value="AMP-dep_synth/lig_dom"/>
</dbReference>
<dbReference type="STRING" id="1458985.BJP34_14815"/>
<dbReference type="InterPro" id="IPR041464">
    <property type="entry name" value="TubC_N"/>
</dbReference>
<dbReference type="PROSITE" id="PS50075">
    <property type="entry name" value="CARRIER"/>
    <property type="match status" value="2"/>
</dbReference>
<evidence type="ECO:0000313" key="7">
    <source>
        <dbReference type="Proteomes" id="UP000177870"/>
    </source>
</evidence>
<name>A0A1D8TSX3_9CYAN</name>
<dbReference type="Pfam" id="PF13193">
    <property type="entry name" value="AMP-binding_C"/>
    <property type="match status" value="2"/>
</dbReference>
<dbReference type="InterPro" id="IPR045851">
    <property type="entry name" value="AMP-bd_C_sf"/>
</dbReference>
<dbReference type="OrthoDB" id="9778383at2"/>
<dbReference type="InterPro" id="IPR009081">
    <property type="entry name" value="PP-bd_ACP"/>
</dbReference>
<dbReference type="InterPro" id="IPR023213">
    <property type="entry name" value="CAT-like_dom_sf"/>
</dbReference>
<dbReference type="InterPro" id="IPR025110">
    <property type="entry name" value="AMP-bd_C"/>
</dbReference>
<dbReference type="SUPFAM" id="SSF47336">
    <property type="entry name" value="ACP-like"/>
    <property type="match status" value="2"/>
</dbReference>
<feature type="domain" description="Carrier" evidence="5">
    <location>
        <begin position="2107"/>
        <end position="2182"/>
    </location>
</feature>
<dbReference type="SMART" id="SM00823">
    <property type="entry name" value="PKS_PP"/>
    <property type="match status" value="2"/>
</dbReference>
<dbReference type="PANTHER" id="PTHR45527">
    <property type="entry name" value="NONRIBOSOMAL PEPTIDE SYNTHETASE"/>
    <property type="match status" value="1"/>
</dbReference>
<dbReference type="Gene3D" id="3.40.50.980">
    <property type="match status" value="4"/>
</dbReference>
<organism evidence="6 7">
    <name type="scientific">Moorena producens PAL-8-15-08-1</name>
    <dbReference type="NCBI Taxonomy" id="1458985"/>
    <lineage>
        <taxon>Bacteria</taxon>
        <taxon>Bacillati</taxon>
        <taxon>Cyanobacteriota</taxon>
        <taxon>Cyanophyceae</taxon>
        <taxon>Coleofasciculales</taxon>
        <taxon>Coleofasciculaceae</taxon>
        <taxon>Moorena</taxon>
    </lineage>
</organism>
<dbReference type="Gene3D" id="1.10.10.1830">
    <property type="entry name" value="Non-ribosomal peptide synthase, adenylation domain"/>
    <property type="match status" value="1"/>
</dbReference>
<dbReference type="NCBIfam" id="TIGR01733">
    <property type="entry name" value="AA-adenyl-dom"/>
    <property type="match status" value="2"/>
</dbReference>
<dbReference type="GO" id="GO:0005829">
    <property type="term" value="C:cytosol"/>
    <property type="evidence" value="ECO:0007669"/>
    <property type="project" value="TreeGrafter"/>
</dbReference>
<evidence type="ECO:0000313" key="6">
    <source>
        <dbReference type="EMBL" id="AOX00546.1"/>
    </source>
</evidence>
<accession>A0A1D8TSX3</accession>
<evidence type="ECO:0000256" key="3">
    <source>
        <dbReference type="ARBA" id="ARBA00022450"/>
    </source>
</evidence>
<dbReference type="PROSITE" id="PS00455">
    <property type="entry name" value="AMP_BINDING"/>
    <property type="match status" value="2"/>
</dbReference>
<dbReference type="NCBIfam" id="NF003417">
    <property type="entry name" value="PRK04813.1"/>
    <property type="match status" value="2"/>
</dbReference>
<dbReference type="GO" id="GO:0003824">
    <property type="term" value="F:catalytic activity"/>
    <property type="evidence" value="ECO:0007669"/>
    <property type="project" value="InterPro"/>
</dbReference>
<evidence type="ECO:0000256" key="2">
    <source>
        <dbReference type="ARBA" id="ARBA00006432"/>
    </source>
</evidence>
<protein>
    <recommendedName>
        <fullName evidence="5">Carrier domain-containing protein</fullName>
    </recommendedName>
</protein>
<dbReference type="InterPro" id="IPR006162">
    <property type="entry name" value="Ppantetheine_attach_site"/>
</dbReference>
<feature type="domain" description="Carrier" evidence="5">
    <location>
        <begin position="1049"/>
        <end position="1124"/>
    </location>
</feature>
<dbReference type="CDD" id="cd12117">
    <property type="entry name" value="A_NRPS_Srf_like"/>
    <property type="match status" value="1"/>
</dbReference>
<reference evidence="7" key="1">
    <citation type="submission" date="2016-10" db="EMBL/GenBank/DDBJ databases">
        <title>Comparative genomics uncovers the prolific and rare metabolic potential of the cyanobacterial genus Moorea.</title>
        <authorList>
            <person name="Leao T."/>
            <person name="Castelao G."/>
            <person name="Korobeynikov A."/>
            <person name="Monroe E.A."/>
            <person name="Podell S."/>
            <person name="Glukhov E."/>
            <person name="Allen E."/>
            <person name="Gerwick W.H."/>
            <person name="Gerwick L."/>
        </authorList>
    </citation>
    <scope>NUCLEOTIDE SEQUENCE [LARGE SCALE GENOMIC DNA]</scope>
    <source>
        <strain evidence="7">PAL-8-15-08-1</strain>
    </source>
</reference>
<dbReference type="InterPro" id="IPR020806">
    <property type="entry name" value="PKS_PP-bd"/>
</dbReference>
<dbReference type="Pfam" id="PF18563">
    <property type="entry name" value="TubC_N"/>
    <property type="match status" value="1"/>
</dbReference>
<dbReference type="GO" id="GO:0008610">
    <property type="term" value="P:lipid biosynthetic process"/>
    <property type="evidence" value="ECO:0007669"/>
    <property type="project" value="UniProtKB-ARBA"/>
</dbReference>
<dbReference type="InterPro" id="IPR010071">
    <property type="entry name" value="AA_adenyl_dom"/>
</dbReference>
<keyword evidence="4" id="KW-0597">Phosphoprotein</keyword>
<dbReference type="InterPro" id="IPR001242">
    <property type="entry name" value="Condensation_dom"/>
</dbReference>
<dbReference type="InterPro" id="IPR044894">
    <property type="entry name" value="TubC_N_sf"/>
</dbReference>
<dbReference type="Gene3D" id="3.30.300.30">
    <property type="match status" value="2"/>
</dbReference>
<dbReference type="CDD" id="cd19531">
    <property type="entry name" value="LCL_NRPS-like"/>
    <property type="match status" value="2"/>
</dbReference>
<dbReference type="FunFam" id="3.30.559.10:FF:000012">
    <property type="entry name" value="Non-ribosomal peptide synthetase"/>
    <property type="match status" value="2"/>
</dbReference>
<dbReference type="PROSITE" id="PS00012">
    <property type="entry name" value="PHOSPHOPANTETHEINE"/>
    <property type="match status" value="2"/>
</dbReference>
<dbReference type="RefSeq" id="WP_070393000.1">
    <property type="nucleotide sequence ID" value="NZ_CP017599.1"/>
</dbReference>
<dbReference type="GO" id="GO:0044550">
    <property type="term" value="P:secondary metabolite biosynthetic process"/>
    <property type="evidence" value="ECO:0007669"/>
    <property type="project" value="UniProtKB-ARBA"/>
</dbReference>
<sequence length="2198" mass="246381">MKIVDFISYLQNLGIKLWIEQEQLGCDAPKGVITPELKQDLIERKTEIIEFLRQGDKTQEQFIKQVYIDGKLPLSFAQERLWFLNQLFPNNPAYNVPIVLTIDGTLNVVALEQSLNAIIQRHETLRTTFSDINGKPVQIVAPITDLTLLVVDLQNRYSPQEQSEKVQQLVRQEAMALFDLAKGPMLRVTLLRLDPERHVLLITMHHIMCDLWSLGILVKELSSFYTAFSQGRTPILPELPIQYPDFAYWQRECFAGEVLEKQLNYWKKQLAGVSPVLKLPTDYPHPAQPTFKGGIESFQIDLDLTRKLRQLSQESESTLFMTLLSAFFVLLSRYSGQLDLVVGSPIANRNREETESLIGMFVNTLVLQADLSDNPTFKKLLNQVRETTLEAYAHQDLPFEKLVEELKIERNLSHNPLVQVAFALRNTKIEPWNLPGLRVSQRLDFDFTRFDLEVHLMEVSSGLEVCCNYSRDIFEPDTIDRMMKHFQVLLEAVVNHPEQRVLQLPIMTEVELDQILVEWNDTITDYPTDKCIHQLFEAQVQKTPDAVAVVFESQQLTYFELNCRANQLAHYLQSFGVKPEVLVGICVERSLLMIVGLLGILKAGGAYVPLDPNYPTSRLNYMIEDAQLSILLTQQKWQHCLPETAAQVICLDPELPKTASSENLTVSITSEHQAYMMYTSGSTGLPKGVNIRHQGVVRLVKNTNYITLTEEDIFLQLAPISFDAATLEIWGSLLNGGTLVVMPPHQPSLAEIGAAIRENKVTTLWLTAGLFQLMVEEQLENLLPVKQLLAGGDVLSVTHVQKVVEKFPGCQVINGYGPTENTTFTCCFPVKADSNLQKSVPIGKPISNTQVYILDSHLQPVPIGVAGELYVGGNGLAIGYHNRPELTAEKFIPNPFENSKATKLYKTGDLARYLRDGNIEFIGRIDHQVKVRGYRIETGEIEAVLNSSPQVKETVVVAIEDNPGEKRLVAYIVPETETTITSNLELSDQTAKQLIPQLREYLESRLPEYMIPRGFVVLSQLPLTPNGKVDRKALPIPDVASSVSTEYVAPQTQTQKVLAEIWQEVLAIEKVGIHDNFFDLGGHSLLATQVVSRIQQAFAVECPLKTLFETPELASLAQKLEKYLAASEGVETIAIAPRVKDGNPPPLSFAQQRLWFIEKMALSSNAYNMPLTLHLVGQLDYLALQKSLNQIIARHETLRTTFSEINSTAVQIIKPPFELQLAKKDLRGLTPSEATNKLQQLLQQENQLSFNLEVDPPIRASLYQLETTEHILQITLHHIASDGWSLTVLSKELSAIYTATVQDQPSPLPPLPIQYADFAVWQRNYLQGETLENQLNYWKQKLQDLPQLQLPTDHPRPPVQTFNGAGIPINIPAAVTSKVKQLSQNQGTTLFMTLLAAFKVLLSRYSGQENIAIGTPIANRNRTEIEGLIGFFVNSLVMYTDLGGSPSFTEVLNRVKQTALEAYTHQDIPFEKLVEELQPQRSLSQNPLFQVMFAVQQEEILKPSFNLPNLEIGLGWERWMGDLMTVRMDIELHLWPAGEEIKGFCAYNRDLFEAKTISRMLSHYQNLLSAAVETPEQPISQLPLMTEPELDQILVEWNNTITDYPKDKCIHQLFEAQVEKSPDSVAVVFEEQKLTYWELNSKANQLAHYLQKLGVVPETLVGICVERSIEMVVGLFAILKAGGAYVALEPNYPASRLAQILEDGELHLVLTDSNSQFHLPETKTPIININQANTVEIQANVVSNINSQNLAYVLYTSGSTGRPKGVAIEHRSPVSLLHWAREVYSQEELSGVLASTSICFDLSVFELFVPLSWGGKVILAENALHLAELPAAGEVSLINTVPSAARELVRNQSIPTGVKTVNLAGEPLDNQLVQQLYEQQTIKAVYNLYGPSEDTTYSTYSLIEKGATKSPTIGRPIANTQVYIFNAHLQPVPIGVAGELHIGGEGLARSYLKQAELTAEKFIFWQGKRLYKTGDLVSYLPDGNIEFLGRIDNQVKIRGYRIETGEIQGILNENPKVKETVVVAREDNSGNKGLVAYIVLLSETPEGSQTEQIGKLKQYLKERLPEYMIPSGFVLLPQLPLTPNGKVDRKALPVPDVTSSVSTEYVAPQTETQKALAEIWQEVLGIEQVGIHDNFFDLGGHSLTAVKLVSKISTNFNISLPVKTLFLHPTMAELSNSITEVIKNKNVYRQQNNQSIYK</sequence>
<comment type="similarity">
    <text evidence="2">Belongs to the ATP-dependent AMP-binding enzyme family.</text>
</comment>
<dbReference type="Pfam" id="PF00550">
    <property type="entry name" value="PP-binding"/>
    <property type="match status" value="2"/>
</dbReference>
<dbReference type="EMBL" id="CP017599">
    <property type="protein sequence ID" value="AOX00546.1"/>
    <property type="molecule type" value="Genomic_DNA"/>
</dbReference>
<comment type="cofactor">
    <cofactor evidence="1">
        <name>pantetheine 4'-phosphate</name>
        <dbReference type="ChEBI" id="CHEBI:47942"/>
    </cofactor>
</comment>
<dbReference type="Gene3D" id="3.30.559.30">
    <property type="entry name" value="Nonribosomal peptide synthetase, condensation domain"/>
    <property type="match status" value="2"/>
</dbReference>
<dbReference type="Gene3D" id="3.30.559.10">
    <property type="entry name" value="Chloramphenicol acetyltransferase-like domain"/>
    <property type="match status" value="2"/>
</dbReference>
<dbReference type="InterPro" id="IPR020845">
    <property type="entry name" value="AMP-binding_CS"/>
</dbReference>
<dbReference type="Proteomes" id="UP000177870">
    <property type="component" value="Chromosome"/>
</dbReference>
<dbReference type="FunFam" id="3.40.50.12780:FF:000012">
    <property type="entry name" value="Non-ribosomal peptide synthetase"/>
    <property type="match status" value="2"/>
</dbReference>
<evidence type="ECO:0000259" key="5">
    <source>
        <dbReference type="PROSITE" id="PS50075"/>
    </source>
</evidence>
<gene>
    <name evidence="6" type="ORF">BJP34_14815</name>
</gene>
<dbReference type="Gene3D" id="1.10.1200.10">
    <property type="entry name" value="ACP-like"/>
    <property type="match status" value="2"/>
</dbReference>
<evidence type="ECO:0000256" key="1">
    <source>
        <dbReference type="ARBA" id="ARBA00001957"/>
    </source>
</evidence>
<evidence type="ECO:0000256" key="4">
    <source>
        <dbReference type="ARBA" id="ARBA00022553"/>
    </source>
</evidence>
<dbReference type="GO" id="GO:0031177">
    <property type="term" value="F:phosphopantetheine binding"/>
    <property type="evidence" value="ECO:0007669"/>
    <property type="project" value="InterPro"/>
</dbReference>
<dbReference type="InterPro" id="IPR036736">
    <property type="entry name" value="ACP-like_sf"/>
</dbReference>
<dbReference type="FunFam" id="2.30.38.10:FF:000001">
    <property type="entry name" value="Non-ribosomal peptide synthetase PvdI"/>
    <property type="match status" value="1"/>
</dbReference>
<dbReference type="PANTHER" id="PTHR45527:SF14">
    <property type="entry name" value="PLIPASTATIN SYNTHASE SUBUNIT B"/>
    <property type="match status" value="1"/>
</dbReference>
<dbReference type="GO" id="GO:0043041">
    <property type="term" value="P:amino acid activation for nonribosomal peptide biosynthetic process"/>
    <property type="evidence" value="ECO:0007669"/>
    <property type="project" value="TreeGrafter"/>
</dbReference>
<keyword evidence="3" id="KW-0596">Phosphopantetheine</keyword>
<dbReference type="Pfam" id="PF00668">
    <property type="entry name" value="Condensation"/>
    <property type="match status" value="2"/>
</dbReference>
<dbReference type="CDD" id="cd12115">
    <property type="entry name" value="A_NRPS_Sfm_like"/>
    <property type="match status" value="1"/>
</dbReference>
<dbReference type="FunFam" id="3.30.300.30:FF:000010">
    <property type="entry name" value="Enterobactin synthetase component F"/>
    <property type="match status" value="2"/>
</dbReference>
<dbReference type="SUPFAM" id="SSF56801">
    <property type="entry name" value="Acetyl-CoA synthetase-like"/>
    <property type="match status" value="2"/>
</dbReference>
<dbReference type="Gene3D" id="2.30.38.10">
    <property type="entry name" value="Luciferase, Domain 3"/>
    <property type="match status" value="2"/>
</dbReference>
<dbReference type="KEGG" id="mpro:BJP34_14815"/>
<dbReference type="Pfam" id="PF00501">
    <property type="entry name" value="AMP-binding"/>
    <property type="match status" value="2"/>
</dbReference>
<proteinExistence type="inferred from homology"/>
<dbReference type="SUPFAM" id="SSF52777">
    <property type="entry name" value="CoA-dependent acyltransferases"/>
    <property type="match status" value="4"/>
</dbReference>
<dbReference type="FunFam" id="3.40.50.980:FF:000001">
    <property type="entry name" value="Non-ribosomal peptide synthetase"/>
    <property type="match status" value="2"/>
</dbReference>
<dbReference type="FunFam" id="1.10.1200.10:FF:000005">
    <property type="entry name" value="Nonribosomal peptide synthetase 1"/>
    <property type="match status" value="2"/>
</dbReference>